<keyword evidence="2" id="KW-1185">Reference proteome</keyword>
<organism evidence="1 2">
    <name type="scientific">Mycobacterium senriense</name>
    <dbReference type="NCBI Taxonomy" id="2775496"/>
    <lineage>
        <taxon>Bacteria</taxon>
        <taxon>Bacillati</taxon>
        <taxon>Actinomycetota</taxon>
        <taxon>Actinomycetes</taxon>
        <taxon>Mycobacteriales</taxon>
        <taxon>Mycobacteriaceae</taxon>
        <taxon>Mycobacterium</taxon>
        <taxon>Mycobacterium avium complex (MAC)</taxon>
    </lineage>
</organism>
<sequence length="62" mass="6916">MLINGVEARRAAQTATEVAVREARSMDWTWDRISLALDVKPDGEAIRRRSGSRGEELMSDLA</sequence>
<reference evidence="1 2" key="2">
    <citation type="submission" date="2021-07" db="EMBL/GenBank/DDBJ databases">
        <authorList>
            <person name="Matsumoto Y."/>
            <person name="Motooka D."/>
            <person name="Nakamura S."/>
        </authorList>
    </citation>
    <scope>NUCLEOTIDE SEQUENCE [LARGE SCALE GENOMIC DNA]</scope>
    <source>
        <strain evidence="1 2">TY59</strain>
    </source>
</reference>
<reference evidence="1 2" key="1">
    <citation type="submission" date="2021-07" db="EMBL/GenBank/DDBJ databases">
        <title>Complete genome sequence of nontuberculous Mycobacterium sp. TY59.</title>
        <authorList>
            <person name="Fukushima K."/>
        </authorList>
    </citation>
    <scope>NUCLEOTIDE SEQUENCE [LARGE SCALE GENOMIC DNA]</scope>
    <source>
        <strain evidence="1 2">TY59</strain>
    </source>
</reference>
<evidence type="ECO:0000313" key="1">
    <source>
        <dbReference type="EMBL" id="BCZ22101.1"/>
    </source>
</evidence>
<accession>A0ABM7SVU0</accession>
<dbReference type="Proteomes" id="UP000826012">
    <property type="component" value="Chromosome"/>
</dbReference>
<proteinExistence type="predicted"/>
<protein>
    <submittedName>
        <fullName evidence="1">Uncharacterized protein</fullName>
    </submittedName>
</protein>
<gene>
    <name evidence="1" type="ORF">MTY59_19560</name>
</gene>
<name>A0ABM7SVU0_9MYCO</name>
<evidence type="ECO:0000313" key="2">
    <source>
        <dbReference type="Proteomes" id="UP000826012"/>
    </source>
</evidence>
<dbReference type="EMBL" id="AP024828">
    <property type="protein sequence ID" value="BCZ22101.1"/>
    <property type="molecule type" value="Genomic_DNA"/>
</dbReference>